<evidence type="ECO:0000256" key="4">
    <source>
        <dbReference type="ARBA" id="ARBA00023136"/>
    </source>
</evidence>
<keyword evidence="9" id="KW-1185">Reference proteome</keyword>
<evidence type="ECO:0000313" key="9">
    <source>
        <dbReference type="Proteomes" id="UP001378592"/>
    </source>
</evidence>
<keyword evidence="3 7" id="KW-1133">Transmembrane helix</keyword>
<feature type="transmembrane region" description="Helical" evidence="7">
    <location>
        <begin position="105"/>
        <end position="129"/>
    </location>
</feature>
<evidence type="ECO:0000256" key="5">
    <source>
        <dbReference type="ARBA" id="ARBA00093776"/>
    </source>
</evidence>
<dbReference type="InterPro" id="IPR029673">
    <property type="entry name" value="TMEM179"/>
</dbReference>
<keyword evidence="4 7" id="KW-0472">Membrane</keyword>
<evidence type="ECO:0000256" key="3">
    <source>
        <dbReference type="ARBA" id="ARBA00022989"/>
    </source>
</evidence>
<comment type="caution">
    <text evidence="8">The sequence shown here is derived from an EMBL/GenBank/DDBJ whole genome shotgun (WGS) entry which is preliminary data.</text>
</comment>
<protein>
    <recommendedName>
        <fullName evidence="10">Transmembrane protein 179</fullName>
    </recommendedName>
</protein>
<feature type="compositionally biased region" description="Basic and acidic residues" evidence="6">
    <location>
        <begin position="233"/>
        <end position="242"/>
    </location>
</feature>
<dbReference type="InterPro" id="IPR059010">
    <property type="entry name" value="TMEM179-179B"/>
</dbReference>
<gene>
    <name evidence="8" type="ORF">R5R35_004268</name>
</gene>
<dbReference type="Pfam" id="PF26158">
    <property type="entry name" value="Claudin_TMEM179-179B"/>
    <property type="match status" value="1"/>
</dbReference>
<dbReference type="PANTHER" id="PTHR31872">
    <property type="entry name" value="TRANSMEMBRANE PROTEIN 179"/>
    <property type="match status" value="1"/>
</dbReference>
<evidence type="ECO:0000256" key="7">
    <source>
        <dbReference type="SAM" id="Phobius"/>
    </source>
</evidence>
<feature type="region of interest" description="Disordered" evidence="6">
    <location>
        <begin position="210"/>
        <end position="242"/>
    </location>
</feature>
<feature type="transmembrane region" description="Helical" evidence="7">
    <location>
        <begin position="67"/>
        <end position="84"/>
    </location>
</feature>
<evidence type="ECO:0000313" key="8">
    <source>
        <dbReference type="EMBL" id="KAK7872960.1"/>
    </source>
</evidence>
<dbReference type="EMBL" id="JAZDUA010000018">
    <property type="protein sequence ID" value="KAK7872960.1"/>
    <property type="molecule type" value="Genomic_DNA"/>
</dbReference>
<keyword evidence="2 7" id="KW-0812">Transmembrane</keyword>
<evidence type="ECO:0000256" key="2">
    <source>
        <dbReference type="ARBA" id="ARBA00022692"/>
    </source>
</evidence>
<sequence>MSLSNVILLSQIAGYAIALILSLCITVPMSLHQDEFRGHCLLFSTGEWREDDGQFLVQWASQIYCNYVIFVGVVLFLAAAVQLYRMAMFLHKGTDSSFVSAFVDVIGNIWLSVASLIAALMVTLGFLTWCEDMTERFPSCEVAAGKQIDEKDGIDTTHFYIEMGTAQFGTWASFAIWVGLSVCALLKLCRYHQLQNLRASMYRERQKLINGGGPSSSTSTTNVPTNGEVNVEAGEKGPQDTE</sequence>
<comment type="subcellular location">
    <subcellularLocation>
        <location evidence="1">Membrane</location>
        <topology evidence="1">Multi-pass membrane protein</topology>
    </subcellularLocation>
</comment>
<dbReference type="PANTHER" id="PTHR31872:SF4">
    <property type="entry name" value="TRANSMEMBRANE PROTEIN 179"/>
    <property type="match status" value="1"/>
</dbReference>
<reference evidence="8 9" key="1">
    <citation type="submission" date="2024-03" db="EMBL/GenBank/DDBJ databases">
        <title>The genome assembly and annotation of the cricket Gryllus longicercus Weissman &amp; Gray.</title>
        <authorList>
            <person name="Szrajer S."/>
            <person name="Gray D."/>
            <person name="Ylla G."/>
        </authorList>
    </citation>
    <scope>NUCLEOTIDE SEQUENCE [LARGE SCALE GENOMIC DNA]</scope>
    <source>
        <strain evidence="8">DAG 2021-001</strain>
        <tissue evidence="8">Whole body minus gut</tissue>
    </source>
</reference>
<accession>A0AAN9W2V2</accession>
<dbReference type="AlphaFoldDB" id="A0AAN9W2V2"/>
<organism evidence="8 9">
    <name type="scientific">Gryllus longicercus</name>
    <dbReference type="NCBI Taxonomy" id="2509291"/>
    <lineage>
        <taxon>Eukaryota</taxon>
        <taxon>Metazoa</taxon>
        <taxon>Ecdysozoa</taxon>
        <taxon>Arthropoda</taxon>
        <taxon>Hexapoda</taxon>
        <taxon>Insecta</taxon>
        <taxon>Pterygota</taxon>
        <taxon>Neoptera</taxon>
        <taxon>Polyneoptera</taxon>
        <taxon>Orthoptera</taxon>
        <taxon>Ensifera</taxon>
        <taxon>Gryllidea</taxon>
        <taxon>Grylloidea</taxon>
        <taxon>Gryllidae</taxon>
        <taxon>Gryllinae</taxon>
        <taxon>Gryllus</taxon>
    </lineage>
</organism>
<evidence type="ECO:0008006" key="10">
    <source>
        <dbReference type="Google" id="ProtNLM"/>
    </source>
</evidence>
<feature type="transmembrane region" description="Helical" evidence="7">
    <location>
        <begin position="12"/>
        <end position="31"/>
    </location>
</feature>
<comment type="similarity">
    <text evidence="5">Belongs to the TMEM179 family.</text>
</comment>
<name>A0AAN9W2V2_9ORTH</name>
<evidence type="ECO:0000256" key="6">
    <source>
        <dbReference type="SAM" id="MobiDB-lite"/>
    </source>
</evidence>
<feature type="compositionally biased region" description="Low complexity" evidence="6">
    <location>
        <begin position="215"/>
        <end position="227"/>
    </location>
</feature>
<dbReference type="Proteomes" id="UP001378592">
    <property type="component" value="Unassembled WGS sequence"/>
</dbReference>
<proteinExistence type="inferred from homology"/>
<evidence type="ECO:0000256" key="1">
    <source>
        <dbReference type="ARBA" id="ARBA00004141"/>
    </source>
</evidence>
<feature type="transmembrane region" description="Helical" evidence="7">
    <location>
        <begin position="168"/>
        <end position="188"/>
    </location>
</feature>